<evidence type="ECO:0000256" key="9">
    <source>
        <dbReference type="SAM" id="Coils"/>
    </source>
</evidence>
<dbReference type="InterPro" id="IPR025669">
    <property type="entry name" value="AAA_dom"/>
</dbReference>
<evidence type="ECO:0000256" key="2">
    <source>
        <dbReference type="ARBA" id="ARBA00011903"/>
    </source>
</evidence>
<evidence type="ECO:0000256" key="6">
    <source>
        <dbReference type="ARBA" id="ARBA00022840"/>
    </source>
</evidence>
<keyword evidence="6" id="KW-0067">ATP-binding</keyword>
<comment type="caution">
    <text evidence="11">The sequence shown here is derived from an EMBL/GenBank/DDBJ whole genome shotgun (WGS) entry which is preliminary data.</text>
</comment>
<keyword evidence="5" id="KW-0418">Kinase</keyword>
<evidence type="ECO:0000256" key="4">
    <source>
        <dbReference type="ARBA" id="ARBA00022741"/>
    </source>
</evidence>
<accession>A0ABX1LWN3</accession>
<evidence type="ECO:0000313" key="12">
    <source>
        <dbReference type="Proteomes" id="UP000738376"/>
    </source>
</evidence>
<keyword evidence="7" id="KW-0829">Tyrosine-protein kinase</keyword>
<reference evidence="11 12" key="1">
    <citation type="submission" date="2020-03" db="EMBL/GenBank/DDBJ databases">
        <title>Draft Genome Sequence of 2-Methylisoborneol Producing Pseudanabaena yagii Strain GIHE-NHR1 Isolated from North Han River in South Korea.</title>
        <authorList>
            <person name="Jeong J."/>
        </authorList>
    </citation>
    <scope>NUCLEOTIDE SEQUENCE [LARGE SCALE GENOMIC DNA]</scope>
    <source>
        <strain evidence="11 12">GIHE-NHR1</strain>
    </source>
</reference>
<evidence type="ECO:0000256" key="8">
    <source>
        <dbReference type="ARBA" id="ARBA00051245"/>
    </source>
</evidence>
<evidence type="ECO:0000313" key="11">
    <source>
        <dbReference type="EMBL" id="NMF60574.1"/>
    </source>
</evidence>
<evidence type="ECO:0000256" key="7">
    <source>
        <dbReference type="ARBA" id="ARBA00023137"/>
    </source>
</evidence>
<feature type="domain" description="AAA" evidence="10">
    <location>
        <begin position="567"/>
        <end position="710"/>
    </location>
</feature>
<dbReference type="CDD" id="cd05387">
    <property type="entry name" value="BY-kinase"/>
    <property type="match status" value="1"/>
</dbReference>
<comment type="catalytic activity">
    <reaction evidence="8">
        <text>L-tyrosyl-[protein] + ATP = O-phospho-L-tyrosyl-[protein] + ADP + H(+)</text>
        <dbReference type="Rhea" id="RHEA:10596"/>
        <dbReference type="Rhea" id="RHEA-COMP:10136"/>
        <dbReference type="Rhea" id="RHEA-COMP:20101"/>
        <dbReference type="ChEBI" id="CHEBI:15378"/>
        <dbReference type="ChEBI" id="CHEBI:30616"/>
        <dbReference type="ChEBI" id="CHEBI:46858"/>
        <dbReference type="ChEBI" id="CHEBI:61978"/>
        <dbReference type="ChEBI" id="CHEBI:456216"/>
        <dbReference type="EC" id="2.7.10.2"/>
    </reaction>
</comment>
<keyword evidence="9" id="KW-0175">Coiled coil</keyword>
<dbReference type="SUPFAM" id="SSF52540">
    <property type="entry name" value="P-loop containing nucleoside triphosphate hydrolases"/>
    <property type="match status" value="1"/>
</dbReference>
<proteinExistence type="inferred from homology"/>
<evidence type="ECO:0000256" key="3">
    <source>
        <dbReference type="ARBA" id="ARBA00022679"/>
    </source>
</evidence>
<dbReference type="PANTHER" id="PTHR32309:SF13">
    <property type="entry name" value="FERRIC ENTEROBACTIN TRANSPORT PROTEIN FEPE"/>
    <property type="match status" value="1"/>
</dbReference>
<dbReference type="Proteomes" id="UP000738376">
    <property type="component" value="Unassembled WGS sequence"/>
</dbReference>
<name>A0ABX1LWN3_9CYAN</name>
<keyword evidence="3 11" id="KW-0808">Transferase</keyword>
<evidence type="ECO:0000256" key="5">
    <source>
        <dbReference type="ARBA" id="ARBA00022777"/>
    </source>
</evidence>
<dbReference type="PANTHER" id="PTHR32309">
    <property type="entry name" value="TYROSINE-PROTEIN KINASE"/>
    <property type="match status" value="1"/>
</dbReference>
<protein>
    <recommendedName>
        <fullName evidence="2">non-specific protein-tyrosine kinase</fullName>
        <ecNumber evidence="2">2.7.10.2</ecNumber>
    </recommendedName>
</protein>
<dbReference type="Gene3D" id="3.40.50.300">
    <property type="entry name" value="P-loop containing nucleotide triphosphate hydrolases"/>
    <property type="match status" value="1"/>
</dbReference>
<dbReference type="InterPro" id="IPR005702">
    <property type="entry name" value="Wzc-like_C"/>
</dbReference>
<dbReference type="EC" id="2.7.10.2" evidence="2"/>
<comment type="similarity">
    <text evidence="1">Belongs to the CpsD/CapB family.</text>
</comment>
<feature type="coiled-coil region" evidence="9">
    <location>
        <begin position="197"/>
        <end position="224"/>
    </location>
</feature>
<organism evidence="11 12">
    <name type="scientific">Pseudanabaena yagii GIHE-NHR1</name>
    <dbReference type="NCBI Taxonomy" id="2722753"/>
    <lineage>
        <taxon>Bacteria</taxon>
        <taxon>Bacillati</taxon>
        <taxon>Cyanobacteriota</taxon>
        <taxon>Cyanophyceae</taxon>
        <taxon>Pseudanabaenales</taxon>
        <taxon>Pseudanabaenaceae</taxon>
        <taxon>Pseudanabaena</taxon>
        <taxon>Pseudanabaena yagii</taxon>
    </lineage>
</organism>
<dbReference type="Pfam" id="PF13614">
    <property type="entry name" value="AAA_31"/>
    <property type="match status" value="1"/>
</dbReference>
<evidence type="ECO:0000256" key="1">
    <source>
        <dbReference type="ARBA" id="ARBA00007316"/>
    </source>
</evidence>
<gene>
    <name evidence="11" type="ORF">HC246_21725</name>
</gene>
<feature type="coiled-coil region" evidence="9">
    <location>
        <begin position="345"/>
        <end position="375"/>
    </location>
</feature>
<dbReference type="NCBIfam" id="TIGR01007">
    <property type="entry name" value="eps_fam"/>
    <property type="match status" value="1"/>
</dbReference>
<keyword evidence="4" id="KW-0547">Nucleotide-binding</keyword>
<sequence>MQSEQHSQISPQKSDVKRFWTTNLANAQSVDDEGGLKFGNVLQSLQRRLPVIASVTIVVTSLAVFRSATSKPNYQSGFEILAKPITEETRVISAVTLNNRDTEATKDTKEAISPTTLKILKSSRILTPIAEKLKAKYPNIDDDSLAEGLTIKTENQVLSVSYQDKDSKKVKEILDLVSQAYLAYSLEERLSDVQQGLDFVNSQLPQVQERVSNLQDKLQTFRQQYNLIDPDSSSKQLAAETSTIAQQKLETKVKLDEARSLYQDLSRQVSEPVDETKVSSLLQDNPRYQAILTQIQVVDGQIAKELSIYQENTDKVQALKDQRANLIPLLRLEEERAKELVASRIRDLEARSEILAQVEEKLNQEVKQLSSISRQYTDIQQEIKITNDNLNQFLTKREALRIDAGQRKTPWQILTPVKDPVSSSADVKRNGVLGAILGLLLGSGLALLLDKLSNLLRTPDEVKDVAKLPILGVIPFNSDLNQEEIIDDTSEIIPLERNLIENEALHTLGKPTKIVNLKYWINRATKGRKSDSSSIKPYYMTSIFLEAFRALYTNIRLLNPDLEVRSIVISSSMPSEGKSTSSVYLAQAAAALGKRVLLVDADLRRPNIHEQLLLSNTLGLSNLISTDLTFDQVLQRSPIEPNLSILTSGQIPPDPTRLLSSQKMQNLMQLFQESFDLVIYDTPPLLGLVDSKLIAAKTDGIVIVVGLDKAKASNLTQALDLLSNSPIGVFGVIVNGSKDYDADLNKTYSLY</sequence>
<evidence type="ECO:0000259" key="10">
    <source>
        <dbReference type="Pfam" id="PF13614"/>
    </source>
</evidence>
<keyword evidence="12" id="KW-1185">Reference proteome</keyword>
<dbReference type="GO" id="GO:0004715">
    <property type="term" value="F:non-membrane spanning protein tyrosine kinase activity"/>
    <property type="evidence" value="ECO:0007669"/>
    <property type="project" value="UniProtKB-EC"/>
</dbReference>
<dbReference type="InterPro" id="IPR050445">
    <property type="entry name" value="Bact_polysacc_biosynth/exp"/>
</dbReference>
<dbReference type="EMBL" id="JAAVJL010000003">
    <property type="protein sequence ID" value="NMF60574.1"/>
    <property type="molecule type" value="Genomic_DNA"/>
</dbReference>
<dbReference type="InterPro" id="IPR027417">
    <property type="entry name" value="P-loop_NTPase"/>
</dbReference>
<dbReference type="RefSeq" id="WP_169365510.1">
    <property type="nucleotide sequence ID" value="NZ_JAAVJL010000003.1"/>
</dbReference>